<comment type="caution">
    <text evidence="11">The sequence shown here is derived from an EMBL/GenBank/DDBJ whole genome shotgun (WGS) entry which is preliminary data.</text>
</comment>
<keyword evidence="2" id="KW-0433">Leucine-rich repeat</keyword>
<evidence type="ECO:0000256" key="1">
    <source>
        <dbReference type="ARBA" id="ARBA00008894"/>
    </source>
</evidence>
<keyword evidence="5" id="KW-0611">Plant defense</keyword>
<feature type="domain" description="Disease resistance N-terminal" evidence="8">
    <location>
        <begin position="13"/>
        <end position="98"/>
    </location>
</feature>
<gene>
    <name evidence="11" type="ORF">LUZ62_066309</name>
</gene>
<keyword evidence="6" id="KW-0067">ATP-binding</keyword>
<evidence type="ECO:0000256" key="5">
    <source>
        <dbReference type="ARBA" id="ARBA00022821"/>
    </source>
</evidence>
<evidence type="ECO:0000259" key="10">
    <source>
        <dbReference type="Pfam" id="PF23598"/>
    </source>
</evidence>
<dbReference type="SUPFAM" id="SSF52058">
    <property type="entry name" value="L domain-like"/>
    <property type="match status" value="2"/>
</dbReference>
<reference evidence="11" key="1">
    <citation type="submission" date="2022-08" db="EMBL/GenBank/DDBJ databases">
        <authorList>
            <person name="Marques A."/>
        </authorList>
    </citation>
    <scope>NUCLEOTIDE SEQUENCE</scope>
    <source>
        <strain evidence="11">RhyPub2mFocal</strain>
        <tissue evidence="11">Leaves</tissue>
    </source>
</reference>
<dbReference type="Pfam" id="PF23598">
    <property type="entry name" value="LRR_14"/>
    <property type="match status" value="1"/>
</dbReference>
<dbReference type="Gene3D" id="1.20.5.4130">
    <property type="match status" value="1"/>
</dbReference>
<evidence type="ECO:0000259" key="9">
    <source>
        <dbReference type="Pfam" id="PF23559"/>
    </source>
</evidence>
<evidence type="ECO:0008006" key="13">
    <source>
        <dbReference type="Google" id="ProtNLM"/>
    </source>
</evidence>
<accession>A0AAV8ETE2</accession>
<dbReference type="InterPro" id="IPR055414">
    <property type="entry name" value="LRR_R13L4/SHOC2-like"/>
</dbReference>
<dbReference type="FunFam" id="1.10.10.10:FF:000322">
    <property type="entry name" value="Probable disease resistance protein At1g63360"/>
    <property type="match status" value="1"/>
</dbReference>
<evidence type="ECO:0000313" key="11">
    <source>
        <dbReference type="EMBL" id="KAJ4782052.1"/>
    </source>
</evidence>
<dbReference type="Pfam" id="PF18052">
    <property type="entry name" value="Rx_N"/>
    <property type="match status" value="1"/>
</dbReference>
<dbReference type="InterPro" id="IPR003591">
    <property type="entry name" value="Leu-rich_rpt_typical-subtyp"/>
</dbReference>
<dbReference type="PANTHER" id="PTHR36766:SF40">
    <property type="entry name" value="DISEASE RESISTANCE PROTEIN RGA3"/>
    <property type="match status" value="1"/>
</dbReference>
<evidence type="ECO:0000256" key="4">
    <source>
        <dbReference type="ARBA" id="ARBA00022741"/>
    </source>
</evidence>
<proteinExistence type="inferred from homology"/>
<evidence type="ECO:0000313" key="12">
    <source>
        <dbReference type="Proteomes" id="UP001140206"/>
    </source>
</evidence>
<comment type="similarity">
    <text evidence="1">Belongs to the disease resistance NB-LRR family.</text>
</comment>
<keyword evidence="3" id="KW-0677">Repeat</keyword>
<dbReference type="SMART" id="SM00369">
    <property type="entry name" value="LRR_TYP"/>
    <property type="match status" value="3"/>
</dbReference>
<dbReference type="Pfam" id="PF23559">
    <property type="entry name" value="WHD_DRP"/>
    <property type="match status" value="1"/>
</dbReference>
<dbReference type="Gene3D" id="1.10.8.430">
    <property type="entry name" value="Helical domain of apoptotic protease-activating factors"/>
    <property type="match status" value="1"/>
</dbReference>
<dbReference type="GO" id="GO:0005524">
    <property type="term" value="F:ATP binding"/>
    <property type="evidence" value="ECO:0007669"/>
    <property type="project" value="UniProtKB-KW"/>
</dbReference>
<dbReference type="InterPro" id="IPR027417">
    <property type="entry name" value="P-loop_NTPase"/>
</dbReference>
<evidence type="ECO:0000256" key="6">
    <source>
        <dbReference type="ARBA" id="ARBA00022840"/>
    </source>
</evidence>
<dbReference type="FunFam" id="3.40.50.300:FF:001091">
    <property type="entry name" value="Probable disease resistance protein At1g61300"/>
    <property type="match status" value="1"/>
</dbReference>
<dbReference type="Pfam" id="PF00931">
    <property type="entry name" value="NB-ARC"/>
    <property type="match status" value="1"/>
</dbReference>
<feature type="domain" description="NB-ARC" evidence="7">
    <location>
        <begin position="177"/>
        <end position="342"/>
    </location>
</feature>
<dbReference type="InterPro" id="IPR058922">
    <property type="entry name" value="WHD_DRP"/>
</dbReference>
<name>A0AAV8ETE2_9POAL</name>
<dbReference type="InterPro" id="IPR032675">
    <property type="entry name" value="LRR_dom_sf"/>
</dbReference>
<dbReference type="Gene3D" id="1.10.10.10">
    <property type="entry name" value="Winged helix-like DNA-binding domain superfamily/Winged helix DNA-binding domain"/>
    <property type="match status" value="1"/>
</dbReference>
<evidence type="ECO:0000256" key="2">
    <source>
        <dbReference type="ARBA" id="ARBA00022614"/>
    </source>
</evidence>
<dbReference type="GO" id="GO:0043531">
    <property type="term" value="F:ADP binding"/>
    <property type="evidence" value="ECO:0007669"/>
    <property type="project" value="InterPro"/>
</dbReference>
<dbReference type="InterPro" id="IPR002182">
    <property type="entry name" value="NB-ARC"/>
</dbReference>
<dbReference type="InterPro" id="IPR001611">
    <property type="entry name" value="Leu-rich_rpt"/>
</dbReference>
<dbReference type="EMBL" id="JAMFTS010000003">
    <property type="protein sequence ID" value="KAJ4782052.1"/>
    <property type="molecule type" value="Genomic_DNA"/>
</dbReference>
<evidence type="ECO:0000259" key="8">
    <source>
        <dbReference type="Pfam" id="PF18052"/>
    </source>
</evidence>
<dbReference type="GO" id="GO:0042742">
    <property type="term" value="P:defense response to bacterium"/>
    <property type="evidence" value="ECO:0007669"/>
    <property type="project" value="UniProtKB-ARBA"/>
</dbReference>
<dbReference type="SUPFAM" id="SSF52540">
    <property type="entry name" value="P-loop containing nucleoside triphosphate hydrolases"/>
    <property type="match status" value="1"/>
</dbReference>
<dbReference type="GO" id="GO:0002758">
    <property type="term" value="P:innate immune response-activating signaling pathway"/>
    <property type="evidence" value="ECO:0007669"/>
    <property type="project" value="UniProtKB-ARBA"/>
</dbReference>
<dbReference type="Gene3D" id="3.40.50.300">
    <property type="entry name" value="P-loop containing nucleotide triphosphate hydrolases"/>
    <property type="match status" value="1"/>
</dbReference>
<dbReference type="Gene3D" id="3.80.10.10">
    <property type="entry name" value="Ribonuclease Inhibitor"/>
    <property type="match status" value="3"/>
</dbReference>
<dbReference type="PANTHER" id="PTHR36766">
    <property type="entry name" value="PLANT BROAD-SPECTRUM MILDEW RESISTANCE PROTEIN RPW8"/>
    <property type="match status" value="1"/>
</dbReference>
<dbReference type="GO" id="GO:0009626">
    <property type="term" value="P:plant-type hypersensitive response"/>
    <property type="evidence" value="ECO:0007669"/>
    <property type="project" value="UniProtKB-ARBA"/>
</dbReference>
<keyword evidence="4" id="KW-0547">Nucleotide-binding</keyword>
<sequence>MASIAIAASAALVKPVIEKLSGKLWKDMSMFWKLDKECDKTKNMLKIISKVLEDADKKSITDDLIRHWLSQLQDVAYDVDDLLDDLQIEKQRRSKGKFPVGAVRDFFSTDNNQVKFRDKMVKKIKKINKRLDKVLEERRNFQLVEGNVLMEEDNTERETFSAVDESDVYGRKKEKVIIINHLIHGQNDKTLSVLPIVGMGGIGKTTLAQVVCNNREIKKYFHPIVWVHVPMNFELSKILDKMIECISGKNCGVSHIETQQKNLRSMINGTRFLVILDDVWNEDAAKWDKLNTILTCGMVGSKILVTTRSEKVAMIMGTFDQFRVGILEFQYCWELFKKRAFRYVNEEENVSLVNIGIEIVTKCNGLPLAAKHLGNLAGSREVDWCTIRDSDIWQMTEYYSGIKPSLVLSYFYLPSHLKRCFAYCSLFPKGFKFQKEYLTQLWICEGFIPKSEGPKHLESTANSCFDLLLSRSFFEENRESIFQPDEYKMHDLIHELACYIAGDEFILKSKSKNKLSAMSFRYSSVNSNDISQIKKLRSILLPDLGNVEVKLDSIMQLQYLRVLDLSNCWIKELPSSIGNLRHLKYLNLSRNYLEIVPDSVTALLSLNVLNLSGCKYLKEIPTNFGDLKNLELLNLSVCMSLNKLPMSLCRLSTSLKVLNLTCCKYLKEIPTSIGDLENLEVLNLWACCRLEKLPTSLCRLRNLRCLDLSHCSDLVSIPKGIGKLTKLERLPIFIAGGDEGCSISELHQLNFIKNDLLLVIKKKCDLQDFGSANLGAKQYLKYLKIHMLSASDEDFIKHPVGSLQVPHHLESLWLRYSGFDAPYLRCDLPSSLRTMDFPFMYTKLIDVHLDGLNECECFPQFGRLPQLKVLHLSLYFSITKIKEQFSGTCGIYPVLEQLELGQLYNDDIVAFGETVAETESMSMMFPCLKKVQLISCPFTTVFSFLPRTIEILDIRGDCGQQILSRRSLQGLSRLRKLMLTSVPLKFTVFEGMMYLKALEELEIMFSEWPFLPPGLLCHHLPSFKKLVISHMEQLRLLEEERQEWDGISRNQLLHFFANVEILQLESCNSLAALPDWLGSLSYLKSLRVANCPNITEFPQSMARLTALQSLELAHLPSIQRLPEGMEQIAFLQNLTIDNCLHLSRQWKIERGKDDEVYYKKEGGDWCKISHIRYLNIFPVIENSAQCELEIVKSEI</sequence>
<dbReference type="InterPro" id="IPR041118">
    <property type="entry name" value="Rx_N"/>
</dbReference>
<dbReference type="Pfam" id="PF13855">
    <property type="entry name" value="LRR_8"/>
    <property type="match status" value="1"/>
</dbReference>
<keyword evidence="12" id="KW-1185">Reference proteome</keyword>
<dbReference type="InterPro" id="IPR042197">
    <property type="entry name" value="Apaf_helical"/>
</dbReference>
<evidence type="ECO:0000259" key="7">
    <source>
        <dbReference type="Pfam" id="PF00931"/>
    </source>
</evidence>
<feature type="domain" description="Disease resistance protein winged helix" evidence="9">
    <location>
        <begin position="426"/>
        <end position="497"/>
    </location>
</feature>
<dbReference type="Proteomes" id="UP001140206">
    <property type="component" value="Chromosome 3"/>
</dbReference>
<feature type="domain" description="Disease resistance R13L4/SHOC-2-like LRR" evidence="10">
    <location>
        <begin position="633"/>
        <end position="901"/>
    </location>
</feature>
<organism evidence="11 12">
    <name type="scientific">Rhynchospora pubera</name>
    <dbReference type="NCBI Taxonomy" id="906938"/>
    <lineage>
        <taxon>Eukaryota</taxon>
        <taxon>Viridiplantae</taxon>
        <taxon>Streptophyta</taxon>
        <taxon>Embryophyta</taxon>
        <taxon>Tracheophyta</taxon>
        <taxon>Spermatophyta</taxon>
        <taxon>Magnoliopsida</taxon>
        <taxon>Liliopsida</taxon>
        <taxon>Poales</taxon>
        <taxon>Cyperaceae</taxon>
        <taxon>Cyperoideae</taxon>
        <taxon>Rhynchosporeae</taxon>
        <taxon>Rhynchospora</taxon>
    </lineage>
</organism>
<dbReference type="AlphaFoldDB" id="A0AAV8ETE2"/>
<dbReference type="InterPro" id="IPR036388">
    <property type="entry name" value="WH-like_DNA-bd_sf"/>
</dbReference>
<dbReference type="PRINTS" id="PR00364">
    <property type="entry name" value="DISEASERSIST"/>
</dbReference>
<protein>
    <recommendedName>
        <fullName evidence="13">Disease resistance protein RGA3</fullName>
    </recommendedName>
</protein>
<evidence type="ECO:0000256" key="3">
    <source>
        <dbReference type="ARBA" id="ARBA00022737"/>
    </source>
</evidence>